<dbReference type="GO" id="GO:0046872">
    <property type="term" value="F:metal ion binding"/>
    <property type="evidence" value="ECO:0007669"/>
    <property type="project" value="UniProtKB-KW"/>
</dbReference>
<dbReference type="AlphaFoldDB" id="A0A226CWC4"/>
<keyword evidence="4" id="KW-1185">Reference proteome</keyword>
<evidence type="ECO:0000313" key="4">
    <source>
        <dbReference type="Proteomes" id="UP000198287"/>
    </source>
</evidence>
<dbReference type="PANTHER" id="PTHR35201">
    <property type="entry name" value="TERPENE SYNTHASE"/>
    <property type="match status" value="1"/>
</dbReference>
<keyword evidence="2" id="KW-0460">Magnesium</keyword>
<dbReference type="Proteomes" id="UP000198287">
    <property type="component" value="Unassembled WGS sequence"/>
</dbReference>
<proteinExistence type="inferred from homology"/>
<comment type="cofactor">
    <cofactor evidence="2">
        <name>Mg(2+)</name>
        <dbReference type="ChEBI" id="CHEBI:18420"/>
    </cofactor>
</comment>
<protein>
    <recommendedName>
        <fullName evidence="2">Terpene synthase</fullName>
        <ecNumber evidence="2">4.2.3.-</ecNumber>
    </recommendedName>
</protein>
<dbReference type="InterPro" id="IPR008949">
    <property type="entry name" value="Isoprenoid_synthase_dom_sf"/>
</dbReference>
<dbReference type="Pfam" id="PF19086">
    <property type="entry name" value="Terpene_syn_C_2"/>
    <property type="match status" value="1"/>
</dbReference>
<comment type="similarity">
    <text evidence="1 2">Belongs to the terpene synthase family.</text>
</comment>
<dbReference type="GO" id="GO:0008299">
    <property type="term" value="P:isoprenoid biosynthetic process"/>
    <property type="evidence" value="ECO:0007669"/>
    <property type="project" value="UniProtKB-ARBA"/>
</dbReference>
<dbReference type="PANTHER" id="PTHR35201:SF4">
    <property type="entry name" value="BETA-PINACENE SYNTHASE-RELATED"/>
    <property type="match status" value="1"/>
</dbReference>
<evidence type="ECO:0000313" key="3">
    <source>
        <dbReference type="EMBL" id="OXA36914.1"/>
    </source>
</evidence>
<dbReference type="EC" id="4.2.3.-" evidence="2"/>
<dbReference type="SUPFAM" id="SSF48576">
    <property type="entry name" value="Terpenoid synthases"/>
    <property type="match status" value="1"/>
</dbReference>
<gene>
    <name evidence="3" type="ORF">Fcan01_28318</name>
</gene>
<dbReference type="Gene3D" id="1.10.600.10">
    <property type="entry name" value="Farnesyl Diphosphate Synthase"/>
    <property type="match status" value="1"/>
</dbReference>
<accession>A0A226CWC4</accession>
<keyword evidence="2" id="KW-0479">Metal-binding</keyword>
<dbReference type="EMBL" id="LNIX01000068">
    <property type="protein sequence ID" value="OXA36914.1"/>
    <property type="molecule type" value="Genomic_DNA"/>
</dbReference>
<sequence length="394" mass="45988">MKTLGKYQPTRLNGFVTFEIPDIIHPSFPKVTVTGKYLRIQPHTFRPEVDPAIVDEISEKYCKLANQYGFGDHHFKRYSIKTMILTAVQFALYWNPWVDLRSKQMDFMMRKNIWLWFFDDAMEEFWTSKSPTVGGKKHISKLQIVHSTYLKIFHGTWNSKEELPSFPEYPQLGAMCAWINDVVKLGVEIRGDEYFKECDHLIRIFQTIVDCNHWFTVNPVDGRYTQSTYHFWRVVNAGGNFVLELTAIMMDIRIPLEIRRHPAFDRLITIAMTNAQLVNDVLGVRKDFSYGNGDLDNEVVFHVLHKNESVQEAVDALCDMINGDLHDLLLIKEALIDIFGEEENLVNFFDLIDLFIDGHNFIYVNNIRYKCERGFVRLSRDEELNGVVTKQAII</sequence>
<dbReference type="InterPro" id="IPR034686">
    <property type="entry name" value="Terpene_cyclase-like_2"/>
</dbReference>
<evidence type="ECO:0000256" key="1">
    <source>
        <dbReference type="ARBA" id="ARBA00006333"/>
    </source>
</evidence>
<reference evidence="3 4" key="1">
    <citation type="submission" date="2015-12" db="EMBL/GenBank/DDBJ databases">
        <title>The genome of Folsomia candida.</title>
        <authorList>
            <person name="Faddeeva A."/>
            <person name="Derks M.F."/>
            <person name="Anvar Y."/>
            <person name="Smit S."/>
            <person name="Van Straalen N."/>
            <person name="Roelofs D."/>
        </authorList>
    </citation>
    <scope>NUCLEOTIDE SEQUENCE [LARGE SCALE GENOMIC DNA]</scope>
    <source>
        <strain evidence="3 4">VU population</strain>
        <tissue evidence="3">Whole body</tissue>
    </source>
</reference>
<evidence type="ECO:0000256" key="2">
    <source>
        <dbReference type="RuleBase" id="RU366034"/>
    </source>
</evidence>
<dbReference type="GO" id="GO:0010333">
    <property type="term" value="F:terpene synthase activity"/>
    <property type="evidence" value="ECO:0007669"/>
    <property type="project" value="InterPro"/>
</dbReference>
<keyword evidence="2" id="KW-0456">Lyase</keyword>
<comment type="caution">
    <text evidence="3">The sequence shown here is derived from an EMBL/GenBank/DDBJ whole genome shotgun (WGS) entry which is preliminary data.</text>
</comment>
<dbReference type="OrthoDB" id="6486656at2759"/>
<organism evidence="3 4">
    <name type="scientific">Folsomia candida</name>
    <name type="common">Springtail</name>
    <dbReference type="NCBI Taxonomy" id="158441"/>
    <lineage>
        <taxon>Eukaryota</taxon>
        <taxon>Metazoa</taxon>
        <taxon>Ecdysozoa</taxon>
        <taxon>Arthropoda</taxon>
        <taxon>Hexapoda</taxon>
        <taxon>Collembola</taxon>
        <taxon>Entomobryomorpha</taxon>
        <taxon>Isotomoidea</taxon>
        <taxon>Isotomidae</taxon>
        <taxon>Proisotominae</taxon>
        <taxon>Folsomia</taxon>
    </lineage>
</organism>
<name>A0A226CWC4_FOLCA</name>